<dbReference type="AlphaFoldDB" id="A0A382GX19"/>
<dbReference type="InterPro" id="IPR023801">
    <property type="entry name" value="His_deacetylse_dom"/>
</dbReference>
<proteinExistence type="predicted"/>
<name>A0A382GX19_9ZZZZ</name>
<dbReference type="EMBL" id="UINC01057845">
    <property type="protein sequence ID" value="SVB79454.1"/>
    <property type="molecule type" value="Genomic_DNA"/>
</dbReference>
<protein>
    <recommendedName>
        <fullName evidence="1">Histone deacetylase domain-containing protein</fullName>
    </recommendedName>
</protein>
<dbReference type="InterPro" id="IPR037138">
    <property type="entry name" value="His_deacetylse_dom_sf"/>
</dbReference>
<organism evidence="2">
    <name type="scientific">marine metagenome</name>
    <dbReference type="NCBI Taxonomy" id="408172"/>
    <lineage>
        <taxon>unclassified sequences</taxon>
        <taxon>metagenomes</taxon>
        <taxon>ecological metagenomes</taxon>
    </lineage>
</organism>
<gene>
    <name evidence="2" type="ORF">METZ01_LOCUS232308</name>
</gene>
<sequence length="107" mass="12097">MATGFLWHEKYMWHDTGSGAATNIEPGEHFENPDTKRRMKNLLDLSGLTDELVRLDPRMATEDELRRFHTNDYINRIRELSDDFGGLAGPNTPFGKGSYEIAKLAAG</sequence>
<evidence type="ECO:0000259" key="1">
    <source>
        <dbReference type="Pfam" id="PF00850"/>
    </source>
</evidence>
<reference evidence="2" key="1">
    <citation type="submission" date="2018-05" db="EMBL/GenBank/DDBJ databases">
        <authorList>
            <person name="Lanie J.A."/>
            <person name="Ng W.-L."/>
            <person name="Kazmierczak K.M."/>
            <person name="Andrzejewski T.M."/>
            <person name="Davidsen T.M."/>
            <person name="Wayne K.J."/>
            <person name="Tettelin H."/>
            <person name="Glass J.I."/>
            <person name="Rusch D."/>
            <person name="Podicherti R."/>
            <person name="Tsui H.-C.T."/>
            <person name="Winkler M.E."/>
        </authorList>
    </citation>
    <scope>NUCLEOTIDE SEQUENCE</scope>
</reference>
<feature type="domain" description="Histone deacetylase" evidence="1">
    <location>
        <begin position="29"/>
        <end position="107"/>
    </location>
</feature>
<dbReference type="InterPro" id="IPR023696">
    <property type="entry name" value="Ureohydrolase_dom_sf"/>
</dbReference>
<dbReference type="Pfam" id="PF00850">
    <property type="entry name" value="Hist_deacetyl"/>
    <property type="match status" value="1"/>
</dbReference>
<dbReference type="SUPFAM" id="SSF52768">
    <property type="entry name" value="Arginase/deacetylase"/>
    <property type="match status" value="1"/>
</dbReference>
<accession>A0A382GX19</accession>
<dbReference type="Gene3D" id="3.40.800.20">
    <property type="entry name" value="Histone deacetylase domain"/>
    <property type="match status" value="1"/>
</dbReference>
<feature type="non-terminal residue" evidence="2">
    <location>
        <position position="107"/>
    </location>
</feature>
<evidence type="ECO:0000313" key="2">
    <source>
        <dbReference type="EMBL" id="SVB79454.1"/>
    </source>
</evidence>